<proteinExistence type="predicted"/>
<organism evidence="2 3">
    <name type="scientific">Candidatus Mycobacterium methanotrophicum</name>
    <dbReference type="NCBI Taxonomy" id="2943498"/>
    <lineage>
        <taxon>Bacteria</taxon>
        <taxon>Bacillati</taxon>
        <taxon>Actinomycetota</taxon>
        <taxon>Actinomycetes</taxon>
        <taxon>Mycobacteriales</taxon>
        <taxon>Mycobacteriaceae</taxon>
        <taxon>Mycobacterium</taxon>
    </lineage>
</organism>
<gene>
    <name evidence="2" type="ORF">M5I08_07665</name>
</gene>
<evidence type="ECO:0000259" key="1">
    <source>
        <dbReference type="Pfam" id="PF03447"/>
    </source>
</evidence>
<dbReference type="PANTHER" id="PTHR37850:SF1">
    <property type="entry name" value="SAF DOMAIN PROTEIN"/>
    <property type="match status" value="1"/>
</dbReference>
<dbReference type="Pfam" id="PF03447">
    <property type="entry name" value="NAD_binding_3"/>
    <property type="match status" value="1"/>
</dbReference>
<dbReference type="InterPro" id="IPR036291">
    <property type="entry name" value="NAD(P)-bd_dom_sf"/>
</dbReference>
<dbReference type="EMBL" id="CP097320">
    <property type="protein sequence ID" value="UQX12164.1"/>
    <property type="molecule type" value="Genomic_DNA"/>
</dbReference>
<reference evidence="2" key="1">
    <citation type="submission" date="2022-05" db="EMBL/GenBank/DDBJ databases">
        <title>A methanotrophic Mycobacterium dominates a cave microbial ecosystem.</title>
        <authorList>
            <person name="Van Spanning R.J.M."/>
            <person name="Guan Q."/>
            <person name="Melkonian C."/>
            <person name="Gallant J."/>
            <person name="Polerecky L."/>
            <person name="Flot J.-F."/>
            <person name="Brandt B.W."/>
            <person name="Braster M."/>
            <person name="Iturbe Espinoza P."/>
            <person name="Aerts J."/>
            <person name="Meima-Franke M."/>
            <person name="Piersma S.R."/>
            <person name="Bunduc C."/>
            <person name="Ummels R."/>
            <person name="Pain A."/>
            <person name="Fleming E.J."/>
            <person name="van der Wel N."/>
            <person name="Gherman V.D."/>
            <person name="Sarbu S.M."/>
            <person name="Bodelier P.L.E."/>
            <person name="Bitter W."/>
        </authorList>
    </citation>
    <scope>NUCLEOTIDE SEQUENCE</scope>
    <source>
        <strain evidence="2">Sulfur Cave</strain>
    </source>
</reference>
<dbReference type="InterPro" id="IPR005106">
    <property type="entry name" value="Asp/hSer_DH_NAD-bd"/>
</dbReference>
<accession>A0ABY4QMR4</accession>
<dbReference type="Gene3D" id="3.40.50.720">
    <property type="entry name" value="NAD(P)-binding Rossmann-like Domain"/>
    <property type="match status" value="1"/>
</dbReference>
<keyword evidence="3" id="KW-1185">Reference proteome</keyword>
<evidence type="ECO:0000313" key="3">
    <source>
        <dbReference type="Proteomes" id="UP001056610"/>
    </source>
</evidence>
<evidence type="ECO:0000313" key="2">
    <source>
        <dbReference type="EMBL" id="UQX12164.1"/>
    </source>
</evidence>
<name>A0ABY4QMR4_9MYCO</name>
<feature type="domain" description="Aspartate/homoserine dehydrogenase NAD-binding" evidence="1">
    <location>
        <begin position="23"/>
        <end position="151"/>
    </location>
</feature>
<dbReference type="Proteomes" id="UP001056610">
    <property type="component" value="Chromosome"/>
</dbReference>
<dbReference type="SUPFAM" id="SSF51735">
    <property type="entry name" value="NAD(P)-binding Rossmann-fold domains"/>
    <property type="match status" value="1"/>
</dbReference>
<protein>
    <recommendedName>
        <fullName evidence="1">Aspartate/homoserine dehydrogenase NAD-binding domain-containing protein</fullName>
    </recommendedName>
</protein>
<dbReference type="PANTHER" id="PTHR37850">
    <property type="entry name" value="STRU PROTEIN"/>
    <property type="match status" value="1"/>
</dbReference>
<sequence>MGVDKLLAERAVRGDPVRVAMAGCGFMGRGLVNLIVNCDGGMTLAAIAVRSPDKAFKALIDAGVGDAIAAEGAPAPKQAIRQGVTAVTGDFHAITQTGGVDVVIDVTGAVEFGCHLARDCVAGRKHLVLMNAELDATVGAELGRLADAAGVVLTGCDGDQPGARLIVTTSTNYAPSAAPSTMWCTPNQIRKSIASGHMMIRSNSTTSNCTSREQARCTASTSRIASAISKSR</sequence>